<gene>
    <name evidence="2" type="ORF">QBC36DRAFT_38531</name>
</gene>
<reference evidence="2" key="1">
    <citation type="journal article" date="2023" name="Mol. Phylogenet. Evol.">
        <title>Genome-scale phylogeny and comparative genomics of the fungal order Sordariales.</title>
        <authorList>
            <person name="Hensen N."/>
            <person name="Bonometti L."/>
            <person name="Westerberg I."/>
            <person name="Brannstrom I.O."/>
            <person name="Guillou S."/>
            <person name="Cros-Aarteil S."/>
            <person name="Calhoun S."/>
            <person name="Haridas S."/>
            <person name="Kuo A."/>
            <person name="Mondo S."/>
            <person name="Pangilinan J."/>
            <person name="Riley R."/>
            <person name="LaButti K."/>
            <person name="Andreopoulos B."/>
            <person name="Lipzen A."/>
            <person name="Chen C."/>
            <person name="Yan M."/>
            <person name="Daum C."/>
            <person name="Ng V."/>
            <person name="Clum A."/>
            <person name="Steindorff A."/>
            <person name="Ohm R.A."/>
            <person name="Martin F."/>
            <person name="Silar P."/>
            <person name="Natvig D.O."/>
            <person name="Lalanne C."/>
            <person name="Gautier V."/>
            <person name="Ament-Velasquez S.L."/>
            <person name="Kruys A."/>
            <person name="Hutchinson M.I."/>
            <person name="Powell A.J."/>
            <person name="Barry K."/>
            <person name="Miller A.N."/>
            <person name="Grigoriev I.V."/>
            <person name="Debuchy R."/>
            <person name="Gladieux P."/>
            <person name="Hiltunen Thoren M."/>
            <person name="Johannesson H."/>
        </authorList>
    </citation>
    <scope>NUCLEOTIDE SEQUENCE</scope>
    <source>
        <strain evidence="2">CBS 892.96</strain>
    </source>
</reference>
<sequence>MARASHQRLVCTVWKLPYKEKQSQRYGMSRAQVEKEKVNSQQGRIRSVGQPPSAARYMYQSRGGRLQDPRVREPRFLSSQTTIESPKEYIFPIFCLGPRHVDDTACLQQFCRSYCTIQIIYPQTTINITPPKKIFLARVFKTVRFGNGTVGRKRMIDLVLYRARLQTSQSRSLKVHKTGGRPGYRRRLNDLPDGKNDGR</sequence>
<proteinExistence type="predicted"/>
<feature type="region of interest" description="Disordered" evidence="1">
    <location>
        <begin position="171"/>
        <end position="199"/>
    </location>
</feature>
<evidence type="ECO:0000313" key="3">
    <source>
        <dbReference type="Proteomes" id="UP001302321"/>
    </source>
</evidence>
<reference evidence="2" key="2">
    <citation type="submission" date="2023-05" db="EMBL/GenBank/DDBJ databases">
        <authorList>
            <consortium name="Lawrence Berkeley National Laboratory"/>
            <person name="Steindorff A."/>
            <person name="Hensen N."/>
            <person name="Bonometti L."/>
            <person name="Westerberg I."/>
            <person name="Brannstrom I.O."/>
            <person name="Guillou S."/>
            <person name="Cros-Aarteil S."/>
            <person name="Calhoun S."/>
            <person name="Haridas S."/>
            <person name="Kuo A."/>
            <person name="Mondo S."/>
            <person name="Pangilinan J."/>
            <person name="Riley R."/>
            <person name="Labutti K."/>
            <person name="Andreopoulos B."/>
            <person name="Lipzen A."/>
            <person name="Chen C."/>
            <person name="Yanf M."/>
            <person name="Daum C."/>
            <person name="Ng V."/>
            <person name="Clum A."/>
            <person name="Ohm R."/>
            <person name="Martin F."/>
            <person name="Silar P."/>
            <person name="Natvig D."/>
            <person name="Lalanne C."/>
            <person name="Gautier V."/>
            <person name="Ament-Velasquez S.L."/>
            <person name="Kruys A."/>
            <person name="Hutchinson M.I."/>
            <person name="Powell A.J."/>
            <person name="Barry K."/>
            <person name="Miller A.N."/>
            <person name="Grigoriev I.V."/>
            <person name="Debuchy R."/>
            <person name="Gladieux P."/>
            <person name="Thoren M.H."/>
            <person name="Johannesson H."/>
        </authorList>
    </citation>
    <scope>NUCLEOTIDE SEQUENCE</scope>
    <source>
        <strain evidence="2">CBS 892.96</strain>
    </source>
</reference>
<feature type="compositionally biased region" description="Basic residues" evidence="1">
    <location>
        <begin position="173"/>
        <end position="186"/>
    </location>
</feature>
<keyword evidence="3" id="KW-1185">Reference proteome</keyword>
<evidence type="ECO:0000313" key="2">
    <source>
        <dbReference type="EMBL" id="KAK4174549.1"/>
    </source>
</evidence>
<comment type="caution">
    <text evidence="2">The sequence shown here is derived from an EMBL/GenBank/DDBJ whole genome shotgun (WGS) entry which is preliminary data.</text>
</comment>
<feature type="compositionally biased region" description="Basic and acidic residues" evidence="1">
    <location>
        <begin position="187"/>
        <end position="199"/>
    </location>
</feature>
<accession>A0AAN7A5Z1</accession>
<organism evidence="2 3">
    <name type="scientific">Triangularia setosa</name>
    <dbReference type="NCBI Taxonomy" id="2587417"/>
    <lineage>
        <taxon>Eukaryota</taxon>
        <taxon>Fungi</taxon>
        <taxon>Dikarya</taxon>
        <taxon>Ascomycota</taxon>
        <taxon>Pezizomycotina</taxon>
        <taxon>Sordariomycetes</taxon>
        <taxon>Sordariomycetidae</taxon>
        <taxon>Sordariales</taxon>
        <taxon>Podosporaceae</taxon>
        <taxon>Triangularia</taxon>
    </lineage>
</organism>
<dbReference type="EMBL" id="MU866276">
    <property type="protein sequence ID" value="KAK4174549.1"/>
    <property type="molecule type" value="Genomic_DNA"/>
</dbReference>
<name>A0AAN7A5Z1_9PEZI</name>
<dbReference type="AlphaFoldDB" id="A0AAN7A5Z1"/>
<evidence type="ECO:0000256" key="1">
    <source>
        <dbReference type="SAM" id="MobiDB-lite"/>
    </source>
</evidence>
<dbReference type="Proteomes" id="UP001302321">
    <property type="component" value="Unassembled WGS sequence"/>
</dbReference>
<protein>
    <submittedName>
        <fullName evidence="2">Uncharacterized protein</fullName>
    </submittedName>
</protein>